<evidence type="ECO:0000256" key="4">
    <source>
        <dbReference type="ARBA" id="ARBA00023136"/>
    </source>
</evidence>
<dbReference type="OrthoDB" id="622032at2"/>
<feature type="transmembrane region" description="Helical" evidence="5">
    <location>
        <begin position="402"/>
        <end position="427"/>
    </location>
</feature>
<feature type="transmembrane region" description="Helical" evidence="5">
    <location>
        <begin position="21"/>
        <end position="43"/>
    </location>
</feature>
<name>A0A1C4EUP1_9BACT</name>
<dbReference type="RefSeq" id="WP_089713287.1">
    <property type="nucleotide sequence ID" value="NZ_FMAR01000010.1"/>
</dbReference>
<dbReference type="PANTHER" id="PTHR23501">
    <property type="entry name" value="MAJOR FACILITATOR SUPERFAMILY"/>
    <property type="match status" value="1"/>
</dbReference>
<proteinExistence type="predicted"/>
<feature type="transmembrane region" description="Helical" evidence="5">
    <location>
        <begin position="277"/>
        <end position="294"/>
    </location>
</feature>
<dbReference type="GO" id="GO:0005886">
    <property type="term" value="C:plasma membrane"/>
    <property type="evidence" value="ECO:0007669"/>
    <property type="project" value="TreeGrafter"/>
</dbReference>
<keyword evidence="3 5" id="KW-1133">Transmembrane helix</keyword>
<dbReference type="GO" id="GO:0022857">
    <property type="term" value="F:transmembrane transporter activity"/>
    <property type="evidence" value="ECO:0007669"/>
    <property type="project" value="TreeGrafter"/>
</dbReference>
<protein>
    <recommendedName>
        <fullName evidence="8">Major Facilitator Superfamily protein</fullName>
    </recommendedName>
</protein>
<evidence type="ECO:0008006" key="8">
    <source>
        <dbReference type="Google" id="ProtNLM"/>
    </source>
</evidence>
<keyword evidence="2 5" id="KW-0812">Transmembrane</keyword>
<organism evidence="6 7">
    <name type="scientific">Chitinophaga costaii</name>
    <dbReference type="NCBI Taxonomy" id="1335309"/>
    <lineage>
        <taxon>Bacteria</taxon>
        <taxon>Pseudomonadati</taxon>
        <taxon>Bacteroidota</taxon>
        <taxon>Chitinophagia</taxon>
        <taxon>Chitinophagales</taxon>
        <taxon>Chitinophagaceae</taxon>
        <taxon>Chitinophaga</taxon>
    </lineage>
</organism>
<feature type="transmembrane region" description="Helical" evidence="5">
    <location>
        <begin position="174"/>
        <end position="192"/>
    </location>
</feature>
<keyword evidence="7" id="KW-1185">Reference proteome</keyword>
<sequence length="531" mass="60622">MHADKIIPVFRKWVPEWMVKLILFLVILPSIMLFFLPLANINAAAGLYGCEPADVQYSVALFYTGYTGFYLLERRFYSYFATKEYFILFTFLQIATAFACYHTRTLYVLLPLRFVQGIGFGCMVTLSLSLMFTRLKTERAREISFSVFFGLLLCAVPINNLVTADLVDSFDFNMLYKCITFSYLPSLVLMLVTMNNVRLQVKFPLYNLDWQSFLLYTVMLALAAFVLIYGQEYYWLEDRRIAGSVIAIVGLTLVFAIRQLRMRRPYMQLSVFGNRNFNVGLLLLFIMYICRFASGITNNFFSSVLKFDPTHVSYINVFNIAGLVCGVFIACLLILQQRNIRFIWVCGFMALLVFHGVMIFLFDTQADEDHFFVPLFLQGFGVGMLMVPTIVYAIASVPAVHAVSAAAICLAVRFLGFCSATAIMNYFELLGKGRHYNAFQDHLTRLDPTVKYELALQTQRLLHKGVPALQAAKQADKLLVNAVNSQSQLRFAMDYYALMCCLLAVTLLFILLFPYLNRTVVYLRSRILAPG</sequence>
<accession>A0A1C4EUP1</accession>
<feature type="transmembrane region" description="Helical" evidence="5">
    <location>
        <begin position="495"/>
        <end position="516"/>
    </location>
</feature>
<feature type="transmembrane region" description="Helical" evidence="5">
    <location>
        <begin position="342"/>
        <end position="362"/>
    </location>
</feature>
<dbReference type="Gene3D" id="1.20.1250.20">
    <property type="entry name" value="MFS general substrate transporter like domains"/>
    <property type="match status" value="1"/>
</dbReference>
<dbReference type="PANTHER" id="PTHR23501:SF5">
    <property type="entry name" value="TRANSPORT PROTEIN"/>
    <property type="match status" value="1"/>
</dbReference>
<evidence type="ECO:0000256" key="1">
    <source>
        <dbReference type="ARBA" id="ARBA00004141"/>
    </source>
</evidence>
<evidence type="ECO:0000256" key="5">
    <source>
        <dbReference type="SAM" id="Phobius"/>
    </source>
</evidence>
<feature type="transmembrane region" description="Helical" evidence="5">
    <location>
        <begin position="85"/>
        <end position="104"/>
    </location>
</feature>
<feature type="transmembrane region" description="Helical" evidence="5">
    <location>
        <begin position="110"/>
        <end position="131"/>
    </location>
</feature>
<evidence type="ECO:0000313" key="7">
    <source>
        <dbReference type="Proteomes" id="UP000242818"/>
    </source>
</evidence>
<feature type="transmembrane region" description="Helical" evidence="5">
    <location>
        <begin position="55"/>
        <end position="73"/>
    </location>
</feature>
<dbReference type="SUPFAM" id="SSF103473">
    <property type="entry name" value="MFS general substrate transporter"/>
    <property type="match status" value="1"/>
</dbReference>
<feature type="transmembrane region" description="Helical" evidence="5">
    <location>
        <begin position="143"/>
        <end position="162"/>
    </location>
</feature>
<evidence type="ECO:0000256" key="3">
    <source>
        <dbReference type="ARBA" id="ARBA00022989"/>
    </source>
</evidence>
<keyword evidence="4 5" id="KW-0472">Membrane</keyword>
<evidence type="ECO:0000256" key="2">
    <source>
        <dbReference type="ARBA" id="ARBA00022692"/>
    </source>
</evidence>
<feature type="transmembrane region" description="Helical" evidence="5">
    <location>
        <begin position="374"/>
        <end position="395"/>
    </location>
</feature>
<dbReference type="InterPro" id="IPR036259">
    <property type="entry name" value="MFS_trans_sf"/>
</dbReference>
<gene>
    <name evidence="6" type="ORF">GA0116948_11018</name>
</gene>
<dbReference type="AlphaFoldDB" id="A0A1C4EUP1"/>
<dbReference type="Proteomes" id="UP000242818">
    <property type="component" value="Unassembled WGS sequence"/>
</dbReference>
<feature type="transmembrane region" description="Helical" evidence="5">
    <location>
        <begin position="241"/>
        <end position="257"/>
    </location>
</feature>
<evidence type="ECO:0000313" key="6">
    <source>
        <dbReference type="EMBL" id="SCC47355.1"/>
    </source>
</evidence>
<comment type="subcellular location">
    <subcellularLocation>
        <location evidence="1">Membrane</location>
        <topology evidence="1">Multi-pass membrane protein</topology>
    </subcellularLocation>
</comment>
<dbReference type="EMBL" id="FMAR01000010">
    <property type="protein sequence ID" value="SCC47355.1"/>
    <property type="molecule type" value="Genomic_DNA"/>
</dbReference>
<reference evidence="6 7" key="1">
    <citation type="submission" date="2016-08" db="EMBL/GenBank/DDBJ databases">
        <authorList>
            <person name="Seilhamer J.J."/>
        </authorList>
    </citation>
    <scope>NUCLEOTIDE SEQUENCE [LARGE SCALE GENOMIC DNA]</scope>
    <source>
        <strain evidence="6 7">A37T2</strain>
    </source>
</reference>
<dbReference type="STRING" id="1335309.GA0116948_11018"/>
<feature type="transmembrane region" description="Helical" evidence="5">
    <location>
        <begin position="213"/>
        <end position="229"/>
    </location>
</feature>
<feature type="transmembrane region" description="Helical" evidence="5">
    <location>
        <begin position="314"/>
        <end position="335"/>
    </location>
</feature>